<dbReference type="InterPro" id="IPR005149">
    <property type="entry name" value="Tscrpt_reg_PadR_N"/>
</dbReference>
<reference evidence="2" key="1">
    <citation type="journal article" date="2020" name="mSystems">
        <title>Genome- and Community-Level Interaction Insights into Carbon Utilization and Element Cycling Functions of Hydrothermarchaeota in Hydrothermal Sediment.</title>
        <authorList>
            <person name="Zhou Z."/>
            <person name="Liu Y."/>
            <person name="Xu W."/>
            <person name="Pan J."/>
            <person name="Luo Z.H."/>
            <person name="Li M."/>
        </authorList>
    </citation>
    <scope>NUCLEOTIDE SEQUENCE [LARGE SCALE GENOMIC DNA]</scope>
    <source>
        <strain evidence="2">SpSt-339</strain>
    </source>
</reference>
<organism evidence="2">
    <name type="scientific">Schlesneria paludicola</name>
    <dbReference type="NCBI Taxonomy" id="360056"/>
    <lineage>
        <taxon>Bacteria</taxon>
        <taxon>Pseudomonadati</taxon>
        <taxon>Planctomycetota</taxon>
        <taxon>Planctomycetia</taxon>
        <taxon>Planctomycetales</taxon>
        <taxon>Planctomycetaceae</taxon>
        <taxon>Schlesneria</taxon>
    </lineage>
</organism>
<dbReference type="AlphaFoldDB" id="A0A7C2K067"/>
<dbReference type="InterPro" id="IPR036390">
    <property type="entry name" value="WH_DNA-bd_sf"/>
</dbReference>
<evidence type="ECO:0000259" key="1">
    <source>
        <dbReference type="Pfam" id="PF03551"/>
    </source>
</evidence>
<feature type="domain" description="Transcription regulator PadR N-terminal" evidence="1">
    <location>
        <begin position="14"/>
        <end position="86"/>
    </location>
</feature>
<name>A0A7C2K067_9PLAN</name>
<dbReference type="InterPro" id="IPR017799">
    <property type="entry name" value="Tscrpt_reg_PadR_acidobac-type"/>
</dbReference>
<dbReference type="PANTHER" id="PTHR33169">
    <property type="entry name" value="PADR-FAMILY TRANSCRIPTIONAL REGULATOR"/>
    <property type="match status" value="1"/>
</dbReference>
<dbReference type="EMBL" id="DSOK01000344">
    <property type="protein sequence ID" value="HEN16285.1"/>
    <property type="molecule type" value="Genomic_DNA"/>
</dbReference>
<evidence type="ECO:0000313" key="2">
    <source>
        <dbReference type="EMBL" id="HEN16285.1"/>
    </source>
</evidence>
<accession>A0A7C2K067</accession>
<proteinExistence type="predicted"/>
<protein>
    <submittedName>
        <fullName evidence="2">PadR family transcriptional regulator</fullName>
    </submittedName>
</protein>
<dbReference type="SUPFAM" id="SSF46785">
    <property type="entry name" value="Winged helix' DNA-binding domain"/>
    <property type="match status" value="1"/>
</dbReference>
<dbReference type="NCBIfam" id="TIGR03433">
    <property type="entry name" value="padR_acidobact"/>
    <property type="match status" value="1"/>
</dbReference>
<comment type="caution">
    <text evidence="2">The sequence shown here is derived from an EMBL/GenBank/DDBJ whole genome shotgun (WGS) entry which is preliminary data.</text>
</comment>
<dbReference type="InterPro" id="IPR052509">
    <property type="entry name" value="Metal_resp_DNA-bind_regulator"/>
</dbReference>
<sequence length="110" mass="12390">MDSRLLWGAVEMLILEVVSHGPTYGYEIAQTVAQHSQGYFDLKEGSLYPALHRLEQQQLLQSFWEEVDGRRRKYYKLSTAGRKALAAKKSAWRAFSQGVEGVLGAQMAQG</sequence>
<dbReference type="InterPro" id="IPR036388">
    <property type="entry name" value="WH-like_DNA-bd_sf"/>
</dbReference>
<dbReference type="Gene3D" id="1.10.10.10">
    <property type="entry name" value="Winged helix-like DNA-binding domain superfamily/Winged helix DNA-binding domain"/>
    <property type="match status" value="1"/>
</dbReference>
<dbReference type="Pfam" id="PF03551">
    <property type="entry name" value="PadR"/>
    <property type="match status" value="1"/>
</dbReference>
<dbReference type="PANTHER" id="PTHR33169:SF14">
    <property type="entry name" value="TRANSCRIPTIONAL REGULATOR RV3488"/>
    <property type="match status" value="1"/>
</dbReference>
<gene>
    <name evidence="2" type="ORF">ENQ76_12555</name>
</gene>